<keyword evidence="2" id="KW-0547">Nucleotide-binding</keyword>
<keyword evidence="4" id="KW-0843">Virulence</keyword>
<name>A0A1I4GBG8_9PROT</name>
<comment type="similarity">
    <text evidence="1">Belongs to the TrbE/VirB4 family.</text>
</comment>
<dbReference type="InterPro" id="IPR051162">
    <property type="entry name" value="T4SS_component"/>
</dbReference>
<dbReference type="NCBIfam" id="NF010404">
    <property type="entry name" value="PRK13830.1"/>
    <property type="match status" value="1"/>
</dbReference>
<dbReference type="STRING" id="52441.SAMN05216302_105115"/>
<keyword evidence="8" id="KW-1185">Reference proteome</keyword>
<dbReference type="InterPro" id="IPR027417">
    <property type="entry name" value="P-loop_NTPase"/>
</dbReference>
<evidence type="ECO:0000313" key="8">
    <source>
        <dbReference type="Proteomes" id="UP000199533"/>
    </source>
</evidence>
<evidence type="ECO:0000313" key="7">
    <source>
        <dbReference type="EMBL" id="SFL27392.1"/>
    </source>
</evidence>
<dbReference type="Gene3D" id="3.40.50.300">
    <property type="entry name" value="P-loop containing nucleotide triphosphate hydrolases"/>
    <property type="match status" value="1"/>
</dbReference>
<dbReference type="SMART" id="SM00382">
    <property type="entry name" value="AAA"/>
    <property type="match status" value="1"/>
</dbReference>
<evidence type="ECO:0000259" key="6">
    <source>
        <dbReference type="SMART" id="SM00382"/>
    </source>
</evidence>
<keyword evidence="3" id="KW-0067">ATP-binding</keyword>
<reference evidence="8" key="1">
    <citation type="submission" date="2016-10" db="EMBL/GenBank/DDBJ databases">
        <authorList>
            <person name="Varghese N."/>
            <person name="Submissions S."/>
        </authorList>
    </citation>
    <scope>NUCLEOTIDE SEQUENCE [LARGE SCALE GENOMIC DNA]</scope>
    <source>
        <strain evidence="8">Nm69</strain>
    </source>
</reference>
<evidence type="ECO:0000256" key="3">
    <source>
        <dbReference type="ARBA" id="ARBA00022840"/>
    </source>
</evidence>
<dbReference type="InterPro" id="IPR018145">
    <property type="entry name" value="CagE_TrbE_VirB_cntrl_dom"/>
</dbReference>
<accession>A0A1I4GBG8</accession>
<feature type="domain" description="AAA+ ATPase" evidence="6">
    <location>
        <begin position="487"/>
        <end position="741"/>
    </location>
</feature>
<evidence type="ECO:0000256" key="2">
    <source>
        <dbReference type="ARBA" id="ARBA00022741"/>
    </source>
</evidence>
<dbReference type="NCBIfam" id="NF010466">
    <property type="entry name" value="PRK13891.1"/>
    <property type="match status" value="1"/>
</dbReference>
<dbReference type="GO" id="GO:0005524">
    <property type="term" value="F:ATP binding"/>
    <property type="evidence" value="ECO:0007669"/>
    <property type="project" value="UniProtKB-KW"/>
</dbReference>
<dbReference type="EMBL" id="FOSP01000051">
    <property type="protein sequence ID" value="SFL27392.1"/>
    <property type="molecule type" value="Genomic_DNA"/>
</dbReference>
<protein>
    <recommendedName>
        <fullName evidence="5">Type IV secretion system protein virB4</fullName>
    </recommendedName>
</protein>
<dbReference type="SUPFAM" id="SSF52540">
    <property type="entry name" value="P-loop containing nucleoside triphosphate hydrolases"/>
    <property type="match status" value="1"/>
</dbReference>
<organism evidence="7 8">
    <name type="scientific">Nitrosomonas aestuarii</name>
    <dbReference type="NCBI Taxonomy" id="52441"/>
    <lineage>
        <taxon>Bacteria</taxon>
        <taxon>Pseudomonadati</taxon>
        <taxon>Pseudomonadota</taxon>
        <taxon>Betaproteobacteria</taxon>
        <taxon>Nitrosomonadales</taxon>
        <taxon>Nitrosomonadaceae</taxon>
        <taxon>Nitrosomonas</taxon>
    </lineage>
</organism>
<evidence type="ECO:0000256" key="5">
    <source>
        <dbReference type="ARBA" id="ARBA00023635"/>
    </source>
</evidence>
<dbReference type="AlphaFoldDB" id="A0A1I4GBG8"/>
<dbReference type="InterPro" id="IPR003593">
    <property type="entry name" value="AAA+_ATPase"/>
</dbReference>
<proteinExistence type="inferred from homology"/>
<dbReference type="OrthoDB" id="9816422at2"/>
<dbReference type="InterPro" id="IPR004346">
    <property type="entry name" value="CagE_TrbE_VirB"/>
</dbReference>
<sequence length="845" mass="94394">MITAITILIAVLGALLLLVLCMRIRATEKAFKLDKHRSKETGFVDLLVYAAVVDDGVIVGKNGALMAAWLYKGSDTASSTDIEREQVSRQINQALSRLGNGWMMHVDAVRKPAPAYAGRGLSHYPDPVSAAIDEERREYFESLGTLYEGYYVLSLTYLPPMLAQRRFVEMMFDDDSETPDHAARTQGLLQYFARECANLASRLAGTIELTRLKGRKQVNEDGSTTTYDDFLSWLQLCITGRDHPMALPANPMYLDAILGGQEMWGGVVPRIGRNFVQTVSIEGFPLGSTPGMLNVLTELPFVYRWSTRYIFLDTHEAVSRLDRYRKKWKQKIRGFFDQVFHLNSSVIDEDAARMTADAQSAIAETNSGFVAQGYYTSTVVLMMEDRAKLEEAARKVEKAINHLGFAARIESINTMEAYLGTLPGHGVENVRRPLINTMNLADLMPVNTIWTGKAHAPCPMYPPNSPPLMHCVTQGATPFRLNLHVRDLGHTFMFGPTGAGKSTHLALIAAQLRRYRDMSVYCFDKGMSMYPLTRAVGGQHFTVAGDDESLAFCPLQFLTSKGDRAWALEWVCLMVELNGITITPQQRNEVSLAISNMHQSGSHTLSDFLVTIQDETIREALKQYTIDGMMGHLLDADHDGLKLSNFTTFEIEELMHLGDKYALPTLLYLFRRIERSLQGQPAAIILDEAWLMLGHPAFRAKIREWLKVMRKNNCLVLMATQSLSDAANSGILDVIVESTATKIFLPNVFARDEEAAALYRRMGLNARQIEILATAIPKQQYYTVSGNGRRLYDLALGELTLAFVGSTDKESIATIQQLYARYGDGWVDRWLAIKGVTLNKQGIAA</sequence>
<dbReference type="PANTHER" id="PTHR30121">
    <property type="entry name" value="UNCHARACTERIZED PROTEIN YJGR-RELATED"/>
    <property type="match status" value="1"/>
</dbReference>
<dbReference type="Pfam" id="PF03135">
    <property type="entry name" value="CagE_TrbE_VirB"/>
    <property type="match status" value="1"/>
</dbReference>
<evidence type="ECO:0000256" key="1">
    <source>
        <dbReference type="ARBA" id="ARBA00006512"/>
    </source>
</evidence>
<dbReference type="NCBIfam" id="TIGR00929">
    <property type="entry name" value="VirB4_CagE"/>
    <property type="match status" value="1"/>
</dbReference>
<evidence type="ECO:0000256" key="4">
    <source>
        <dbReference type="ARBA" id="ARBA00023026"/>
    </source>
</evidence>
<dbReference type="CDD" id="cd01127">
    <property type="entry name" value="TrwB_TraG_TraD_VirD4"/>
    <property type="match status" value="1"/>
</dbReference>
<dbReference type="Pfam" id="PF19044">
    <property type="entry name" value="P-loop_TraG"/>
    <property type="match status" value="1"/>
</dbReference>
<dbReference type="RefSeq" id="WP_090703073.1">
    <property type="nucleotide sequence ID" value="NZ_FOSP01000051.1"/>
</dbReference>
<dbReference type="InterPro" id="IPR043964">
    <property type="entry name" value="P-loop_TraG"/>
</dbReference>
<dbReference type="PANTHER" id="PTHR30121:SF12">
    <property type="entry name" value="TYPE IV SECRETION SYSTEM PROTEIN CAGE"/>
    <property type="match status" value="1"/>
</dbReference>
<gene>
    <name evidence="7" type="ORF">SAMN05216302_105115</name>
</gene>
<dbReference type="Proteomes" id="UP000199533">
    <property type="component" value="Unassembled WGS sequence"/>
</dbReference>